<feature type="domain" description="PORR" evidence="2">
    <location>
        <begin position="90"/>
        <end position="418"/>
    </location>
</feature>
<evidence type="ECO:0000313" key="4">
    <source>
        <dbReference type="Proteomes" id="UP000036987"/>
    </source>
</evidence>
<evidence type="ECO:0000259" key="2">
    <source>
        <dbReference type="Pfam" id="PF11955"/>
    </source>
</evidence>
<feature type="compositionally biased region" description="Acidic residues" evidence="1">
    <location>
        <begin position="450"/>
        <end position="486"/>
    </location>
</feature>
<gene>
    <name evidence="3" type="ORF">ZOSMA_222G00310</name>
</gene>
<dbReference type="PANTHER" id="PTHR31476:SF4">
    <property type="entry name" value="PROTEIN WHAT'S THIS FACTOR 1 HOMOLOG, CHLOROPLASTIC"/>
    <property type="match status" value="1"/>
</dbReference>
<name>A0A0K9PJF4_ZOSMR</name>
<dbReference type="Pfam" id="PF11955">
    <property type="entry name" value="PORR"/>
    <property type="match status" value="1"/>
</dbReference>
<dbReference type="GO" id="GO:0003723">
    <property type="term" value="F:RNA binding"/>
    <property type="evidence" value="ECO:0007669"/>
    <property type="project" value="InterPro"/>
</dbReference>
<dbReference type="OMA" id="CAVIHEM"/>
<dbReference type="OrthoDB" id="2019558at2759"/>
<dbReference type="PANTHER" id="PTHR31476">
    <property type="entry name" value="PROTEIN WHAT'S THIS FACTOR 1 HOMOLOG, CHLOROPLASTIC"/>
    <property type="match status" value="1"/>
</dbReference>
<proteinExistence type="predicted"/>
<dbReference type="InterPro" id="IPR045040">
    <property type="entry name" value="PORR_fam"/>
</dbReference>
<dbReference type="AlphaFoldDB" id="A0A0K9PJF4"/>
<keyword evidence="4" id="KW-1185">Reference proteome</keyword>
<feature type="region of interest" description="Disordered" evidence="1">
    <location>
        <begin position="420"/>
        <end position="519"/>
    </location>
</feature>
<dbReference type="Proteomes" id="UP000036987">
    <property type="component" value="Unassembled WGS sequence"/>
</dbReference>
<dbReference type="STRING" id="29655.A0A0K9PJF4"/>
<dbReference type="InterPro" id="IPR021099">
    <property type="entry name" value="PORR_domain"/>
</dbReference>
<keyword evidence="3" id="KW-0378">Hydrolase</keyword>
<dbReference type="EMBL" id="LFYR01000791">
    <property type="protein sequence ID" value="KMZ69086.1"/>
    <property type="molecule type" value="Genomic_DNA"/>
</dbReference>
<accession>A0A0K9PJF4</accession>
<reference evidence="4" key="1">
    <citation type="journal article" date="2016" name="Nature">
        <title>The genome of the seagrass Zostera marina reveals angiosperm adaptation to the sea.</title>
        <authorList>
            <person name="Olsen J.L."/>
            <person name="Rouze P."/>
            <person name="Verhelst B."/>
            <person name="Lin Y.-C."/>
            <person name="Bayer T."/>
            <person name="Collen J."/>
            <person name="Dattolo E."/>
            <person name="De Paoli E."/>
            <person name="Dittami S."/>
            <person name="Maumus F."/>
            <person name="Michel G."/>
            <person name="Kersting A."/>
            <person name="Lauritano C."/>
            <person name="Lohaus R."/>
            <person name="Toepel M."/>
            <person name="Tonon T."/>
            <person name="Vanneste K."/>
            <person name="Amirebrahimi M."/>
            <person name="Brakel J."/>
            <person name="Bostroem C."/>
            <person name="Chovatia M."/>
            <person name="Grimwood J."/>
            <person name="Jenkins J.W."/>
            <person name="Jueterbock A."/>
            <person name="Mraz A."/>
            <person name="Stam W.T."/>
            <person name="Tice H."/>
            <person name="Bornberg-Bauer E."/>
            <person name="Green P.J."/>
            <person name="Pearson G.A."/>
            <person name="Procaccini G."/>
            <person name="Duarte C.M."/>
            <person name="Schmutz J."/>
            <person name="Reusch T.B.H."/>
            <person name="Van de Peer Y."/>
        </authorList>
    </citation>
    <scope>NUCLEOTIDE SEQUENCE [LARGE SCALE GENOMIC DNA]</scope>
    <source>
        <strain evidence="4">cv. Finnish</strain>
    </source>
</reference>
<dbReference type="GO" id="GO:0016787">
    <property type="term" value="F:hydrolase activity"/>
    <property type="evidence" value="ECO:0007669"/>
    <property type="project" value="UniProtKB-KW"/>
</dbReference>
<comment type="caution">
    <text evidence="3">The sequence shown here is derived from an EMBL/GenBank/DDBJ whole genome shotgun (WGS) entry which is preliminary data.</text>
</comment>
<sequence length="519" mass="60360">MDANFLFSCPRSSSSHAPTVSPSAFLIRPFVNSKRGFSRAYLPCPPKVFEKSKFLGGSLVFQQGRVVLGNEEKPQSRPFHTVRAVVKRRKEMPFDNVIQRDKKLKLVLKIRRILMTHPDRIMHLRDMGRYRRELGLTRKRRFIALLKRFPAVFDIVEEGVYSLQFRLTPEAEEIYLEEMRLRNEMEGELVLKLRKLLMMSFEKRILIEKIAHLKHDLGLPLEFGSTICERYPQYFKVVTTDRGSALELTHWDPELAISAAEIDEEENQARKIEEENLIINRPPKFKRVKLPRGLSVSKGEMRRIVQFREIPFVSPYSDFSDLKAGTPEKEKHACAVIHEILSLTIEKRTLVDHLTHFREEFRFSQQLRGMLIRHPDIFYVSLKGDRDSVFLREAYHDSNLVEKDKLLILKEKMRALVSVPRFGRRNSRKGSDHSGSGGEDSDGSSTPYDSQDEEDWSDDNDDKTSNEDDDDWSDNEDDELPPDFDDGGVLSFKRNRAVQKKESSIKNPVLPDGKPRERW</sequence>
<organism evidence="3 4">
    <name type="scientific">Zostera marina</name>
    <name type="common">Eelgrass</name>
    <dbReference type="NCBI Taxonomy" id="29655"/>
    <lineage>
        <taxon>Eukaryota</taxon>
        <taxon>Viridiplantae</taxon>
        <taxon>Streptophyta</taxon>
        <taxon>Embryophyta</taxon>
        <taxon>Tracheophyta</taxon>
        <taxon>Spermatophyta</taxon>
        <taxon>Magnoliopsida</taxon>
        <taxon>Liliopsida</taxon>
        <taxon>Zosteraceae</taxon>
        <taxon>Zostera</taxon>
    </lineage>
</organism>
<evidence type="ECO:0000313" key="3">
    <source>
        <dbReference type="EMBL" id="KMZ69086.1"/>
    </source>
</evidence>
<protein>
    <submittedName>
        <fullName evidence="3">Ubiquitin carboxyl-terminal hydrolase-like protein</fullName>
    </submittedName>
</protein>
<evidence type="ECO:0000256" key="1">
    <source>
        <dbReference type="SAM" id="MobiDB-lite"/>
    </source>
</evidence>